<sequence length="137" mass="15327">MWPSKKPYWASSFSCSVSVLVLSLVSLLLVVISFFSCTLGPEKSWISLSSPWVWRNRFSTSFSLASHEEKTPQSLLEEKSFIETSVNGSTSWVKRGTRLERVEAILAKARSAIKEAALIRNMTSTHEDPDYVPQGAI</sequence>
<name>A0A5J5A4P2_9ASTE</name>
<dbReference type="OrthoDB" id="981590at2759"/>
<keyword evidence="1" id="KW-1133">Transmembrane helix</keyword>
<keyword evidence="1" id="KW-0812">Transmembrane</keyword>
<dbReference type="EMBL" id="CM018047">
    <property type="protein sequence ID" value="KAA8524908.1"/>
    <property type="molecule type" value="Genomic_DNA"/>
</dbReference>
<keyword evidence="1" id="KW-0472">Membrane</keyword>
<dbReference type="Proteomes" id="UP000325577">
    <property type="component" value="Linkage Group LG4"/>
</dbReference>
<evidence type="ECO:0000313" key="3">
    <source>
        <dbReference type="Proteomes" id="UP000325577"/>
    </source>
</evidence>
<accession>A0A5J5A4P2</accession>
<evidence type="ECO:0000313" key="2">
    <source>
        <dbReference type="EMBL" id="KAA8524908.1"/>
    </source>
</evidence>
<reference evidence="2 3" key="1">
    <citation type="submission" date="2019-09" db="EMBL/GenBank/DDBJ databases">
        <title>A chromosome-level genome assembly of the Chinese tupelo Nyssa sinensis.</title>
        <authorList>
            <person name="Yang X."/>
            <person name="Kang M."/>
            <person name="Yang Y."/>
            <person name="Xiong H."/>
            <person name="Wang M."/>
            <person name="Zhang Z."/>
            <person name="Wang Z."/>
            <person name="Wu H."/>
            <person name="Ma T."/>
            <person name="Liu J."/>
            <person name="Xi Z."/>
        </authorList>
    </citation>
    <scope>NUCLEOTIDE SEQUENCE [LARGE SCALE GENOMIC DNA]</scope>
    <source>
        <strain evidence="2">J267</strain>
        <tissue evidence="2">Leaf</tissue>
    </source>
</reference>
<protein>
    <submittedName>
        <fullName evidence="2">Uncharacterized protein</fullName>
    </submittedName>
</protein>
<feature type="transmembrane region" description="Helical" evidence="1">
    <location>
        <begin position="12"/>
        <end position="35"/>
    </location>
</feature>
<keyword evidence="3" id="KW-1185">Reference proteome</keyword>
<evidence type="ECO:0000256" key="1">
    <source>
        <dbReference type="SAM" id="Phobius"/>
    </source>
</evidence>
<proteinExistence type="predicted"/>
<gene>
    <name evidence="2" type="ORF">F0562_011331</name>
</gene>
<organism evidence="2 3">
    <name type="scientific">Nyssa sinensis</name>
    <dbReference type="NCBI Taxonomy" id="561372"/>
    <lineage>
        <taxon>Eukaryota</taxon>
        <taxon>Viridiplantae</taxon>
        <taxon>Streptophyta</taxon>
        <taxon>Embryophyta</taxon>
        <taxon>Tracheophyta</taxon>
        <taxon>Spermatophyta</taxon>
        <taxon>Magnoliopsida</taxon>
        <taxon>eudicotyledons</taxon>
        <taxon>Gunneridae</taxon>
        <taxon>Pentapetalae</taxon>
        <taxon>asterids</taxon>
        <taxon>Cornales</taxon>
        <taxon>Nyssaceae</taxon>
        <taxon>Nyssa</taxon>
    </lineage>
</organism>
<dbReference type="AlphaFoldDB" id="A0A5J5A4P2"/>